<reference evidence="1 2" key="1">
    <citation type="journal article" date="2024" name="IMA Fungus">
        <title>IMA Genome - F19 : A genome assembly and annotation guide to empower mycologists, including annotated draft genome sequences of Ceratocystis pirilliformis, Diaporthe australafricana, Fusarium ophioides, Paecilomyces lecythidis, and Sporothrix stenoceras.</title>
        <authorList>
            <person name="Aylward J."/>
            <person name="Wilson A.M."/>
            <person name="Visagie C.M."/>
            <person name="Spraker J."/>
            <person name="Barnes I."/>
            <person name="Buitendag C."/>
            <person name="Ceriani C."/>
            <person name="Del Mar Angel L."/>
            <person name="du Plessis D."/>
            <person name="Fuchs T."/>
            <person name="Gasser K."/>
            <person name="Kramer D."/>
            <person name="Li W."/>
            <person name="Munsamy K."/>
            <person name="Piso A."/>
            <person name="Price J.L."/>
            <person name="Sonnekus B."/>
            <person name="Thomas C."/>
            <person name="van der Nest A."/>
            <person name="van Dijk A."/>
            <person name="van Heerden A."/>
            <person name="van Vuuren N."/>
            <person name="Yilmaz N."/>
            <person name="Duong T.A."/>
            <person name="van der Merwe N.A."/>
            <person name="Wingfield M.J."/>
            <person name="Wingfield B.D."/>
        </authorList>
    </citation>
    <scope>NUCLEOTIDE SEQUENCE [LARGE SCALE GENOMIC DNA]</scope>
    <source>
        <strain evidence="1 2">CMW 5346</strain>
    </source>
</reference>
<name>A0ABR3YPV7_9PEZI</name>
<proteinExistence type="predicted"/>
<organism evidence="1 2">
    <name type="scientific">Sporothrix stenoceras</name>
    <dbReference type="NCBI Taxonomy" id="5173"/>
    <lineage>
        <taxon>Eukaryota</taxon>
        <taxon>Fungi</taxon>
        <taxon>Dikarya</taxon>
        <taxon>Ascomycota</taxon>
        <taxon>Pezizomycotina</taxon>
        <taxon>Sordariomycetes</taxon>
        <taxon>Sordariomycetidae</taxon>
        <taxon>Ophiostomatales</taxon>
        <taxon>Ophiostomataceae</taxon>
        <taxon>Sporothrix</taxon>
    </lineage>
</organism>
<accession>A0ABR3YPV7</accession>
<keyword evidence="2" id="KW-1185">Reference proteome</keyword>
<protein>
    <submittedName>
        <fullName evidence="1">Uncharacterized protein</fullName>
    </submittedName>
</protein>
<comment type="caution">
    <text evidence="1">The sequence shown here is derived from an EMBL/GenBank/DDBJ whole genome shotgun (WGS) entry which is preliminary data.</text>
</comment>
<dbReference type="EMBL" id="JAWCUI010000062">
    <property type="protein sequence ID" value="KAL1890408.1"/>
    <property type="molecule type" value="Genomic_DNA"/>
</dbReference>
<evidence type="ECO:0000313" key="1">
    <source>
        <dbReference type="EMBL" id="KAL1890408.1"/>
    </source>
</evidence>
<sequence>MSSLAARRIARRPALESKLQHMSQKLEWLVNVDNLLPHPSFPGNILQFWLLTDDQLEAMASYYHQRTPSEYTGCYPCPVSWPRNGLTLEDKRRKFGRFIGLRGCQTPQRSTHSCRGHPKRSTKQTCRGECKMSWGDERICMPCSLRKIDEIFAEGDTLSSAPTVVETDTDMDVDMDGDTVMDDYDDSYYNAAEEKPLTVEDVVENAQRARLAATAGDEMMRRKTGHY</sequence>
<gene>
    <name evidence="1" type="ORF">Sste5346_008235</name>
</gene>
<dbReference type="Proteomes" id="UP001583186">
    <property type="component" value="Unassembled WGS sequence"/>
</dbReference>
<evidence type="ECO:0000313" key="2">
    <source>
        <dbReference type="Proteomes" id="UP001583186"/>
    </source>
</evidence>